<evidence type="ECO:0000256" key="3">
    <source>
        <dbReference type="ARBA" id="ARBA00022723"/>
    </source>
</evidence>
<feature type="binding site" evidence="6">
    <location>
        <position position="35"/>
    </location>
    <ligand>
        <name>molybdate</name>
        <dbReference type="ChEBI" id="CHEBI:36264"/>
    </ligand>
</feature>
<dbReference type="InterPro" id="IPR050682">
    <property type="entry name" value="ModA/WtpA"/>
</dbReference>
<sequence>MNKRLLTYLFSVSCALGASSSALASEKVTVFAASSLTNAMNEVAAVYKEKTGTQSTLSFASSAALARQIAQGAPADIYLSANEKWMDYVEQQQAIEPQSRKSLLNNSLVFVAPESYPTDSITISASWDLAQALDGTRLATGDPKHVPAGIYAKEALENIGLWQKASPLLARASNVRSALLLVEKQEAMLGIVYKTDALISNKVKVVAELPNNSHTAITYPVAVVKDKANGQVEDYYQFLQSDQAREIFEKYGFGVN</sequence>
<dbReference type="FunFam" id="3.40.190.10:FF:000035">
    <property type="entry name" value="Molybdate ABC transporter substrate-binding protein"/>
    <property type="match status" value="1"/>
</dbReference>
<comment type="caution">
    <text evidence="8">The sequence shown here is derived from an EMBL/GenBank/DDBJ whole genome shotgun (WGS) entry which is preliminary data.</text>
</comment>
<evidence type="ECO:0000313" key="8">
    <source>
        <dbReference type="EMBL" id="OLQ74057.1"/>
    </source>
</evidence>
<dbReference type="OrthoDB" id="9785015at2"/>
<feature type="binding site" evidence="6">
    <location>
        <position position="193"/>
    </location>
    <ligand>
        <name>molybdate</name>
        <dbReference type="ChEBI" id="CHEBI:36264"/>
    </ligand>
</feature>
<proteinExistence type="inferred from homology"/>
<dbReference type="GO" id="GO:0030973">
    <property type="term" value="F:molybdate ion binding"/>
    <property type="evidence" value="ECO:0007669"/>
    <property type="project" value="TreeGrafter"/>
</dbReference>
<dbReference type="RefSeq" id="WP_075765968.1">
    <property type="nucleotide sequence ID" value="NZ_MJIL01000085.1"/>
</dbReference>
<feature type="chain" id="PRO_5013271691" evidence="7">
    <location>
        <begin position="25"/>
        <end position="256"/>
    </location>
</feature>
<dbReference type="InterPro" id="IPR005950">
    <property type="entry name" value="ModA"/>
</dbReference>
<evidence type="ECO:0000313" key="9">
    <source>
        <dbReference type="Proteomes" id="UP000186905"/>
    </source>
</evidence>
<dbReference type="Proteomes" id="UP000186905">
    <property type="component" value="Unassembled WGS sequence"/>
</dbReference>
<dbReference type="PANTHER" id="PTHR30632">
    <property type="entry name" value="MOLYBDATE-BINDING PERIPLASMIC PROTEIN"/>
    <property type="match status" value="1"/>
</dbReference>
<dbReference type="NCBIfam" id="TIGR01256">
    <property type="entry name" value="modA"/>
    <property type="match status" value="1"/>
</dbReference>
<evidence type="ECO:0000256" key="5">
    <source>
        <dbReference type="ARBA" id="ARBA00062515"/>
    </source>
</evidence>
<gene>
    <name evidence="8" type="ORF">BIT28_19420</name>
</gene>
<keyword evidence="4 7" id="KW-0732">Signal</keyword>
<dbReference type="Gene3D" id="3.40.190.10">
    <property type="entry name" value="Periplasmic binding protein-like II"/>
    <property type="match status" value="2"/>
</dbReference>
<dbReference type="EMBL" id="MJIL01000085">
    <property type="protein sequence ID" value="OLQ74057.1"/>
    <property type="molecule type" value="Genomic_DNA"/>
</dbReference>
<feature type="binding site" evidence="6">
    <location>
        <position position="175"/>
    </location>
    <ligand>
        <name>molybdate</name>
        <dbReference type="ChEBI" id="CHEBI:36264"/>
    </ligand>
</feature>
<protein>
    <submittedName>
        <fullName evidence="8">Molybdate ABC transporter substrate-binding protein</fullName>
    </submittedName>
</protein>
<evidence type="ECO:0000256" key="4">
    <source>
        <dbReference type="ARBA" id="ARBA00022729"/>
    </source>
</evidence>
<dbReference type="GO" id="GO:0030288">
    <property type="term" value="C:outer membrane-bounded periplasmic space"/>
    <property type="evidence" value="ECO:0007669"/>
    <property type="project" value="TreeGrafter"/>
</dbReference>
<accession>A0A1Q9GHY2</accession>
<evidence type="ECO:0000256" key="1">
    <source>
        <dbReference type="ARBA" id="ARBA00009175"/>
    </source>
</evidence>
<dbReference type="STRING" id="1903952.BIT28_19420"/>
<evidence type="ECO:0000256" key="2">
    <source>
        <dbReference type="ARBA" id="ARBA00022505"/>
    </source>
</evidence>
<evidence type="ECO:0000256" key="6">
    <source>
        <dbReference type="PIRSR" id="PIRSR004846-1"/>
    </source>
</evidence>
<evidence type="ECO:0000256" key="7">
    <source>
        <dbReference type="SAM" id="SignalP"/>
    </source>
</evidence>
<feature type="binding site" evidence="6">
    <location>
        <position position="62"/>
    </location>
    <ligand>
        <name>molybdate</name>
        <dbReference type="ChEBI" id="CHEBI:36264"/>
    </ligand>
</feature>
<comment type="similarity">
    <text evidence="1">Belongs to the bacterial solute-binding protein ModA family.</text>
</comment>
<comment type="subunit">
    <text evidence="5">The complex is composed of two ATP-binding proteins (ModC), two transmembrane proteins (ModB) and a solute-binding protein (ModA).</text>
</comment>
<dbReference type="GO" id="GO:0015689">
    <property type="term" value="P:molybdate ion transport"/>
    <property type="evidence" value="ECO:0007669"/>
    <property type="project" value="InterPro"/>
</dbReference>
<dbReference type="SUPFAM" id="SSF53850">
    <property type="entry name" value="Periplasmic binding protein-like II"/>
    <property type="match status" value="1"/>
</dbReference>
<feature type="signal peptide" evidence="7">
    <location>
        <begin position="1"/>
        <end position="24"/>
    </location>
</feature>
<dbReference type="CDD" id="cd13536">
    <property type="entry name" value="PBP2_EcModA"/>
    <property type="match status" value="1"/>
</dbReference>
<dbReference type="PANTHER" id="PTHR30632:SF17">
    <property type="entry name" value="MOLYBDATE-BINDING PROTEIN MODA"/>
    <property type="match status" value="1"/>
</dbReference>
<dbReference type="NCBIfam" id="NF007958">
    <property type="entry name" value="PRK10677.1"/>
    <property type="match status" value="1"/>
</dbReference>
<feature type="binding site" evidence="6">
    <location>
        <position position="148"/>
    </location>
    <ligand>
        <name>molybdate</name>
        <dbReference type="ChEBI" id="CHEBI:36264"/>
    </ligand>
</feature>
<keyword evidence="2 6" id="KW-0500">Molybdenum</keyword>
<reference evidence="8 9" key="1">
    <citation type="submission" date="2016-09" db="EMBL/GenBank/DDBJ databases">
        <title>Photobacterium proteolyticum sp. nov. a protease producing bacterium isolated from ocean sediments of Laizhou Bay.</title>
        <authorList>
            <person name="Li Y."/>
        </authorList>
    </citation>
    <scope>NUCLEOTIDE SEQUENCE [LARGE SCALE GENOMIC DNA]</scope>
    <source>
        <strain evidence="8 9">13-12</strain>
    </source>
</reference>
<dbReference type="AlphaFoldDB" id="A0A1Q9GHY2"/>
<organism evidence="8 9">
    <name type="scientific">Photobacterium proteolyticum</name>
    <dbReference type="NCBI Taxonomy" id="1903952"/>
    <lineage>
        <taxon>Bacteria</taxon>
        <taxon>Pseudomonadati</taxon>
        <taxon>Pseudomonadota</taxon>
        <taxon>Gammaproteobacteria</taxon>
        <taxon>Vibrionales</taxon>
        <taxon>Vibrionaceae</taxon>
        <taxon>Photobacterium</taxon>
    </lineage>
</organism>
<dbReference type="Pfam" id="PF13531">
    <property type="entry name" value="SBP_bac_11"/>
    <property type="match status" value="1"/>
</dbReference>
<keyword evidence="9" id="KW-1185">Reference proteome</keyword>
<dbReference type="GO" id="GO:0046872">
    <property type="term" value="F:metal ion binding"/>
    <property type="evidence" value="ECO:0007669"/>
    <property type="project" value="UniProtKB-KW"/>
</dbReference>
<dbReference type="GO" id="GO:1901359">
    <property type="term" value="F:tungstate binding"/>
    <property type="evidence" value="ECO:0007669"/>
    <property type="project" value="UniProtKB-ARBA"/>
</dbReference>
<name>A0A1Q9GHY2_9GAMM</name>
<dbReference type="PIRSF" id="PIRSF004846">
    <property type="entry name" value="ModA"/>
    <property type="match status" value="1"/>
</dbReference>
<keyword evidence="3 6" id="KW-0479">Metal-binding</keyword>